<organism evidence="3 4">
    <name type="scientific">Paenibacillus chartarius</name>
    <dbReference type="NCBI Taxonomy" id="747481"/>
    <lineage>
        <taxon>Bacteria</taxon>
        <taxon>Bacillati</taxon>
        <taxon>Bacillota</taxon>
        <taxon>Bacilli</taxon>
        <taxon>Bacillales</taxon>
        <taxon>Paenibacillaceae</taxon>
        <taxon>Paenibacillus</taxon>
    </lineage>
</organism>
<evidence type="ECO:0000313" key="3">
    <source>
        <dbReference type="EMBL" id="MFC0213513.1"/>
    </source>
</evidence>
<dbReference type="InterPro" id="IPR001538">
    <property type="entry name" value="Man6P_isomerase-2_C"/>
</dbReference>
<dbReference type="RefSeq" id="WP_377470856.1">
    <property type="nucleotide sequence ID" value="NZ_JBHLWN010000052.1"/>
</dbReference>
<dbReference type="CDD" id="cd02213">
    <property type="entry name" value="cupin_PMI_typeII_C"/>
    <property type="match status" value="1"/>
</dbReference>
<dbReference type="InterPro" id="IPR029044">
    <property type="entry name" value="Nucleotide-diphossugar_trans"/>
</dbReference>
<sequence length="457" mass="51608">MKLILLSGGSGKRLWPLSNEARSKQFLKMLKNPNQQLESMVQRVWRQLEDSGLAEHAYIATGTGQADIIHSQLGEHVPVIIEPERRDTFPAIALAASYLYSIAGAGLNEVICILPVDPYVDAGFFNKIQELEDVCRDTNADIALVGVKPTEASEKFGYIVPSLLHKTEAGTDYAKVARFQEKPKQEKARALIELGALWNCGVFACKLDYIIQILIDKGLPIQYEELLKNYDKLPKISFDYEVVEKAERIVVLPFDGTWKDLGTWDALTEEIETSIIGNGIVSEDSVNVHLVNELEIPVTVLGCRDLIIATSPDGILVSDKTSSPKVKDVLKHMEQRPMYEERRWGWYRVLDYIKRDGREILTKRIGIHAGKNLSYQMHFKRSEAWTVISGEGQFILNDKLFHIQAGDVLQIPIRARHSILAITDLEIIEVQTGSQLVEEDIVRLELDWNIISSYAIR</sequence>
<dbReference type="Pfam" id="PF00483">
    <property type="entry name" value="NTP_transferase"/>
    <property type="match status" value="1"/>
</dbReference>
<evidence type="ECO:0000259" key="2">
    <source>
        <dbReference type="Pfam" id="PF01050"/>
    </source>
</evidence>
<keyword evidence="4" id="KW-1185">Reference proteome</keyword>
<dbReference type="PANTHER" id="PTHR46390">
    <property type="entry name" value="MANNOSE-1-PHOSPHATE GUANYLYLTRANSFERASE"/>
    <property type="match status" value="1"/>
</dbReference>
<evidence type="ECO:0000259" key="1">
    <source>
        <dbReference type="Pfam" id="PF00483"/>
    </source>
</evidence>
<proteinExistence type="predicted"/>
<evidence type="ECO:0000313" key="4">
    <source>
        <dbReference type="Proteomes" id="UP001589776"/>
    </source>
</evidence>
<dbReference type="InterPro" id="IPR051161">
    <property type="entry name" value="Mannose-6P_isomerase_type2"/>
</dbReference>
<dbReference type="InterPro" id="IPR014710">
    <property type="entry name" value="RmlC-like_jellyroll"/>
</dbReference>
<dbReference type="EMBL" id="JBHLWN010000052">
    <property type="protein sequence ID" value="MFC0213513.1"/>
    <property type="molecule type" value="Genomic_DNA"/>
</dbReference>
<dbReference type="SUPFAM" id="SSF51182">
    <property type="entry name" value="RmlC-like cupins"/>
    <property type="match status" value="1"/>
</dbReference>
<accession>A0ABV6DLN3</accession>
<gene>
    <name evidence="3" type="ORF">ACFFK0_13775</name>
</gene>
<reference evidence="3 4" key="1">
    <citation type="submission" date="2024-09" db="EMBL/GenBank/DDBJ databases">
        <authorList>
            <person name="Sun Q."/>
            <person name="Mori K."/>
        </authorList>
    </citation>
    <scope>NUCLEOTIDE SEQUENCE [LARGE SCALE GENOMIC DNA]</scope>
    <source>
        <strain evidence="3 4">CCM 7759</strain>
    </source>
</reference>
<name>A0ABV6DLN3_9BACL</name>
<dbReference type="InterPro" id="IPR011051">
    <property type="entry name" value="RmlC_Cupin_sf"/>
</dbReference>
<protein>
    <submittedName>
        <fullName evidence="3">Sugar phosphate nucleotidyltransferase</fullName>
    </submittedName>
</protein>
<dbReference type="Gene3D" id="3.90.550.10">
    <property type="entry name" value="Spore Coat Polysaccharide Biosynthesis Protein SpsA, Chain A"/>
    <property type="match status" value="1"/>
</dbReference>
<dbReference type="Proteomes" id="UP001589776">
    <property type="component" value="Unassembled WGS sequence"/>
</dbReference>
<dbReference type="Gene3D" id="2.60.120.10">
    <property type="entry name" value="Jelly Rolls"/>
    <property type="match status" value="1"/>
</dbReference>
<dbReference type="Pfam" id="PF01050">
    <property type="entry name" value="MannoseP_isomer"/>
    <property type="match status" value="1"/>
</dbReference>
<feature type="domain" description="Mannose-6-phosphate isomerase type II C-terminal" evidence="2">
    <location>
        <begin position="342"/>
        <end position="445"/>
    </location>
</feature>
<dbReference type="SUPFAM" id="SSF53448">
    <property type="entry name" value="Nucleotide-diphospho-sugar transferases"/>
    <property type="match status" value="1"/>
</dbReference>
<comment type="caution">
    <text evidence="3">The sequence shown here is derived from an EMBL/GenBank/DDBJ whole genome shotgun (WGS) entry which is preliminary data.</text>
</comment>
<feature type="domain" description="Nucleotidyl transferase" evidence="1">
    <location>
        <begin position="4"/>
        <end position="271"/>
    </location>
</feature>
<dbReference type="InterPro" id="IPR005835">
    <property type="entry name" value="NTP_transferase_dom"/>
</dbReference>
<dbReference type="PANTHER" id="PTHR46390:SF1">
    <property type="entry name" value="MANNOSE-1-PHOSPHATE GUANYLYLTRANSFERASE"/>
    <property type="match status" value="1"/>
</dbReference>